<evidence type="ECO:0000313" key="4">
    <source>
        <dbReference type="EnsemblMetazoa" id="ACUA009225-PA"/>
    </source>
</evidence>
<reference evidence="4" key="2">
    <citation type="submission" date="2020-05" db="UniProtKB">
        <authorList>
            <consortium name="EnsemblMetazoa"/>
        </authorList>
    </citation>
    <scope>IDENTIFICATION</scope>
    <source>
        <strain evidence="4">A-37</strain>
    </source>
</reference>
<dbReference type="EnsemblMetazoa" id="ACUA009225-RA">
    <property type="protein sequence ID" value="ACUA009225-PA"/>
    <property type="gene ID" value="ACUA009225"/>
</dbReference>
<dbReference type="Proteomes" id="UP000075883">
    <property type="component" value="Unassembled WGS sequence"/>
</dbReference>
<dbReference type="EMBL" id="AXCM01002945">
    <property type="status" value="NOT_ANNOTATED_CDS"/>
    <property type="molecule type" value="Genomic_DNA"/>
</dbReference>
<proteinExistence type="predicted"/>
<dbReference type="VEuPathDB" id="VectorBase:ACUA009225"/>
<evidence type="ECO:0000313" key="5">
    <source>
        <dbReference type="Proteomes" id="UP000075883"/>
    </source>
</evidence>
<reference evidence="5" key="1">
    <citation type="submission" date="2013-09" db="EMBL/GenBank/DDBJ databases">
        <title>The Genome Sequence of Anopheles culicifacies species A.</title>
        <authorList>
            <consortium name="The Broad Institute Genomics Platform"/>
            <person name="Neafsey D.E."/>
            <person name="Besansky N."/>
            <person name="Howell P."/>
            <person name="Walton C."/>
            <person name="Young S.K."/>
            <person name="Zeng Q."/>
            <person name="Gargeya S."/>
            <person name="Fitzgerald M."/>
            <person name="Haas B."/>
            <person name="Abouelleil A."/>
            <person name="Allen A.W."/>
            <person name="Alvarado L."/>
            <person name="Arachchi H.M."/>
            <person name="Berlin A.M."/>
            <person name="Chapman S.B."/>
            <person name="Gainer-Dewar J."/>
            <person name="Goldberg J."/>
            <person name="Griggs A."/>
            <person name="Gujja S."/>
            <person name="Hansen M."/>
            <person name="Howarth C."/>
            <person name="Imamovic A."/>
            <person name="Ireland A."/>
            <person name="Larimer J."/>
            <person name="McCowan C."/>
            <person name="Murphy C."/>
            <person name="Pearson M."/>
            <person name="Poon T.W."/>
            <person name="Priest M."/>
            <person name="Roberts A."/>
            <person name="Saif S."/>
            <person name="Shea T."/>
            <person name="Sisk P."/>
            <person name="Sykes S."/>
            <person name="Wortman J."/>
            <person name="Nusbaum C."/>
            <person name="Birren B."/>
        </authorList>
    </citation>
    <scope>NUCLEOTIDE SEQUENCE [LARGE SCALE GENOMIC DNA]</scope>
    <source>
        <strain evidence="5">A-37</strain>
    </source>
</reference>
<accession>A0A182M4F2</accession>
<feature type="compositionally biased region" description="Polar residues" evidence="1">
    <location>
        <begin position="335"/>
        <end position="353"/>
    </location>
</feature>
<evidence type="ECO:0008006" key="6">
    <source>
        <dbReference type="Google" id="ProtNLM"/>
    </source>
</evidence>
<feature type="signal peptide" evidence="3">
    <location>
        <begin position="1"/>
        <end position="18"/>
    </location>
</feature>
<evidence type="ECO:0000256" key="1">
    <source>
        <dbReference type="SAM" id="MobiDB-lite"/>
    </source>
</evidence>
<protein>
    <recommendedName>
        <fullName evidence="6">Secreted mucin</fullName>
    </recommendedName>
</protein>
<keyword evidence="5" id="KW-1185">Reference proteome</keyword>
<feature type="transmembrane region" description="Helical" evidence="2">
    <location>
        <begin position="230"/>
        <end position="253"/>
    </location>
</feature>
<organism evidence="4 5">
    <name type="scientific">Anopheles culicifacies</name>
    <dbReference type="NCBI Taxonomy" id="139723"/>
    <lineage>
        <taxon>Eukaryota</taxon>
        <taxon>Metazoa</taxon>
        <taxon>Ecdysozoa</taxon>
        <taxon>Arthropoda</taxon>
        <taxon>Hexapoda</taxon>
        <taxon>Insecta</taxon>
        <taxon>Pterygota</taxon>
        <taxon>Neoptera</taxon>
        <taxon>Endopterygota</taxon>
        <taxon>Diptera</taxon>
        <taxon>Nematocera</taxon>
        <taxon>Culicoidea</taxon>
        <taxon>Culicidae</taxon>
        <taxon>Anophelinae</taxon>
        <taxon>Anopheles</taxon>
        <taxon>culicifacies species complex</taxon>
    </lineage>
</organism>
<keyword evidence="3" id="KW-0732">Signal</keyword>
<dbReference type="AlphaFoldDB" id="A0A182M4F2"/>
<feature type="chain" id="PRO_5008127903" description="Secreted mucin" evidence="3">
    <location>
        <begin position="19"/>
        <end position="366"/>
    </location>
</feature>
<evidence type="ECO:0000256" key="2">
    <source>
        <dbReference type="SAM" id="Phobius"/>
    </source>
</evidence>
<sequence length="366" mass="40468">MVQYSLIVLLAAFCGAYGNEYEQHDLVRSGICYERRNAILSLGSLLDPKRQVRTFLNFATGAVYEQSWNSSSYKRLSECKFTLQPTAGHGLYLIIPRMKMRRDAKGNCIDYVSVKQSNGKKTRFCYTPMDVPRSFADAVYLKITIHLDHSIPLATVEDVLHLRMVATQKKECIDSNKDVELRCDPHVLHSCIHRSFINDGIINCPNCIDEPSCDLEPVEMFHANHMKEKLVITGFLSLLATGVVFGAFFLCLYKTRQWVLSCCGSSRVNSSGNGNRDVVTRASRGRTRQGRGNIVAGVHSVELRGSSNDLRPTAPALEEKDLPPSYDALFPTAPVASSTSAGPTTVSAATSPTIPKANMDREVDPA</sequence>
<keyword evidence="2" id="KW-0472">Membrane</keyword>
<keyword evidence="2" id="KW-0812">Transmembrane</keyword>
<name>A0A182M4F2_9DIPT</name>
<evidence type="ECO:0000256" key="3">
    <source>
        <dbReference type="SAM" id="SignalP"/>
    </source>
</evidence>
<keyword evidence="2" id="KW-1133">Transmembrane helix</keyword>
<feature type="region of interest" description="Disordered" evidence="1">
    <location>
        <begin position="331"/>
        <end position="366"/>
    </location>
</feature>